<accession>T1C3F2</accession>
<evidence type="ECO:0000256" key="7">
    <source>
        <dbReference type="ARBA" id="ARBA00023284"/>
    </source>
</evidence>
<dbReference type="EMBL" id="AUZY01001040">
    <property type="protein sequence ID" value="EQD76527.1"/>
    <property type="molecule type" value="Genomic_DNA"/>
</dbReference>
<evidence type="ECO:0000256" key="3">
    <source>
        <dbReference type="ARBA" id="ARBA00022559"/>
    </source>
</evidence>
<evidence type="ECO:0000256" key="5">
    <source>
        <dbReference type="ARBA" id="ARBA00023002"/>
    </source>
</evidence>
<dbReference type="AlphaFoldDB" id="T1C3F2"/>
<dbReference type="PANTHER" id="PTHR42801:SF4">
    <property type="entry name" value="AHPC_TSA FAMILY PROTEIN"/>
    <property type="match status" value="1"/>
</dbReference>
<name>T1C3F2_9ZZZZ</name>
<comment type="similarity">
    <text evidence="9">Belongs to the peroxiredoxin family. BCP/PrxQ subfamily.</text>
</comment>
<proteinExistence type="inferred from homology"/>
<dbReference type="GO" id="GO:0034599">
    <property type="term" value="P:cellular response to oxidative stress"/>
    <property type="evidence" value="ECO:0007669"/>
    <property type="project" value="TreeGrafter"/>
</dbReference>
<keyword evidence="7" id="KW-0676">Redox-active center</keyword>
<dbReference type="GO" id="GO:0005737">
    <property type="term" value="C:cytoplasm"/>
    <property type="evidence" value="ECO:0007669"/>
    <property type="project" value="TreeGrafter"/>
</dbReference>
<evidence type="ECO:0000256" key="8">
    <source>
        <dbReference type="ARBA" id="ARBA00032824"/>
    </source>
</evidence>
<feature type="domain" description="Thioredoxin" evidence="11">
    <location>
        <begin position="2"/>
        <end position="132"/>
    </location>
</feature>
<dbReference type="PIRSF" id="PIRSF000239">
    <property type="entry name" value="AHPC"/>
    <property type="match status" value="1"/>
</dbReference>
<evidence type="ECO:0000256" key="2">
    <source>
        <dbReference type="ARBA" id="ARBA00013017"/>
    </source>
</evidence>
<sequence>MVEVGAKAPDFDAKLADGTPFRLSSLKGSPVVLYFYPKADTPGCTVESKGFRDEHDQYRSRKVEVVGVSVDDCPAQKAFAEKYGLPFRLVADPEKSVARAYGVLGPQGVARRVSFLLGPDHQVLEIVDSPKAEVHLAAARQRFLGA</sequence>
<dbReference type="EC" id="1.11.1.24" evidence="2"/>
<dbReference type="GO" id="GO:0008379">
    <property type="term" value="F:thioredoxin peroxidase activity"/>
    <property type="evidence" value="ECO:0007669"/>
    <property type="project" value="TreeGrafter"/>
</dbReference>
<dbReference type="InterPro" id="IPR050924">
    <property type="entry name" value="Peroxiredoxin_BCP/PrxQ"/>
</dbReference>
<reference evidence="12" key="1">
    <citation type="submission" date="2013-08" db="EMBL/GenBank/DDBJ databases">
        <authorList>
            <person name="Mendez C."/>
            <person name="Richter M."/>
            <person name="Ferrer M."/>
            <person name="Sanchez J."/>
        </authorList>
    </citation>
    <scope>NUCLEOTIDE SEQUENCE</scope>
</reference>
<organism evidence="12">
    <name type="scientific">mine drainage metagenome</name>
    <dbReference type="NCBI Taxonomy" id="410659"/>
    <lineage>
        <taxon>unclassified sequences</taxon>
        <taxon>metagenomes</taxon>
        <taxon>ecological metagenomes</taxon>
    </lineage>
</organism>
<dbReference type="CDD" id="cd03017">
    <property type="entry name" value="PRX_BCP"/>
    <property type="match status" value="1"/>
</dbReference>
<dbReference type="PANTHER" id="PTHR42801">
    <property type="entry name" value="THIOREDOXIN-DEPENDENT PEROXIDE REDUCTASE"/>
    <property type="match status" value="1"/>
</dbReference>
<dbReference type="Pfam" id="PF00578">
    <property type="entry name" value="AhpC-TSA"/>
    <property type="match status" value="1"/>
</dbReference>
<evidence type="ECO:0000256" key="1">
    <source>
        <dbReference type="ARBA" id="ARBA00011245"/>
    </source>
</evidence>
<evidence type="ECO:0000256" key="6">
    <source>
        <dbReference type="ARBA" id="ARBA00023157"/>
    </source>
</evidence>
<comment type="caution">
    <text evidence="12">The sequence shown here is derived from an EMBL/GenBank/DDBJ whole genome shotgun (WGS) entry which is preliminary data.</text>
</comment>
<dbReference type="InterPro" id="IPR000866">
    <property type="entry name" value="AhpC/TSA"/>
</dbReference>
<dbReference type="PROSITE" id="PS51352">
    <property type="entry name" value="THIOREDOXIN_2"/>
    <property type="match status" value="1"/>
</dbReference>
<evidence type="ECO:0000259" key="11">
    <source>
        <dbReference type="PROSITE" id="PS51352"/>
    </source>
</evidence>
<dbReference type="Gene3D" id="3.40.30.10">
    <property type="entry name" value="Glutaredoxin"/>
    <property type="match status" value="1"/>
</dbReference>
<evidence type="ECO:0000256" key="10">
    <source>
        <dbReference type="ARBA" id="ARBA00049091"/>
    </source>
</evidence>
<evidence type="ECO:0000256" key="9">
    <source>
        <dbReference type="ARBA" id="ARBA00038489"/>
    </source>
</evidence>
<dbReference type="InterPro" id="IPR013766">
    <property type="entry name" value="Thioredoxin_domain"/>
</dbReference>
<dbReference type="InterPro" id="IPR036249">
    <property type="entry name" value="Thioredoxin-like_sf"/>
</dbReference>
<keyword evidence="3" id="KW-0575">Peroxidase</keyword>
<evidence type="ECO:0000313" key="12">
    <source>
        <dbReference type="EMBL" id="EQD76527.1"/>
    </source>
</evidence>
<comment type="subunit">
    <text evidence="1">Monomer.</text>
</comment>
<gene>
    <name evidence="12" type="ORF">B1B_01623</name>
</gene>
<keyword evidence="4" id="KW-0049">Antioxidant</keyword>
<evidence type="ECO:0000256" key="4">
    <source>
        <dbReference type="ARBA" id="ARBA00022862"/>
    </source>
</evidence>
<keyword evidence="6" id="KW-1015">Disulfide bond</keyword>
<dbReference type="SUPFAM" id="SSF52833">
    <property type="entry name" value="Thioredoxin-like"/>
    <property type="match status" value="1"/>
</dbReference>
<reference evidence="12" key="2">
    <citation type="journal article" date="2014" name="ISME J.">
        <title>Microbial stratification in low pH oxic and suboxic macroscopic growths along an acid mine drainage.</title>
        <authorList>
            <person name="Mendez-Garcia C."/>
            <person name="Mesa V."/>
            <person name="Sprenger R.R."/>
            <person name="Richter M."/>
            <person name="Diez M.S."/>
            <person name="Solano J."/>
            <person name="Bargiela R."/>
            <person name="Golyshina O.V."/>
            <person name="Manteca A."/>
            <person name="Ramos J.L."/>
            <person name="Gallego J.R."/>
            <person name="Llorente I."/>
            <person name="Martins Dos Santos V.A."/>
            <person name="Jensen O.N."/>
            <person name="Pelaez A.I."/>
            <person name="Sanchez J."/>
            <person name="Ferrer M."/>
        </authorList>
    </citation>
    <scope>NUCLEOTIDE SEQUENCE</scope>
</reference>
<dbReference type="InterPro" id="IPR024706">
    <property type="entry name" value="Peroxiredoxin_AhpC-typ"/>
</dbReference>
<protein>
    <recommendedName>
        <fullName evidence="2">thioredoxin-dependent peroxiredoxin</fullName>
        <ecNumber evidence="2">1.11.1.24</ecNumber>
    </recommendedName>
    <alternativeName>
        <fullName evidence="8">Thioredoxin peroxidase</fullName>
    </alternativeName>
</protein>
<keyword evidence="5" id="KW-0560">Oxidoreductase</keyword>
<comment type="catalytic activity">
    <reaction evidence="10">
        <text>a hydroperoxide + [thioredoxin]-dithiol = an alcohol + [thioredoxin]-disulfide + H2O</text>
        <dbReference type="Rhea" id="RHEA:62620"/>
        <dbReference type="Rhea" id="RHEA-COMP:10698"/>
        <dbReference type="Rhea" id="RHEA-COMP:10700"/>
        <dbReference type="ChEBI" id="CHEBI:15377"/>
        <dbReference type="ChEBI" id="CHEBI:29950"/>
        <dbReference type="ChEBI" id="CHEBI:30879"/>
        <dbReference type="ChEBI" id="CHEBI:35924"/>
        <dbReference type="ChEBI" id="CHEBI:50058"/>
        <dbReference type="EC" id="1.11.1.24"/>
    </reaction>
</comment>
<dbReference type="GO" id="GO:0045454">
    <property type="term" value="P:cell redox homeostasis"/>
    <property type="evidence" value="ECO:0007669"/>
    <property type="project" value="TreeGrafter"/>
</dbReference>